<evidence type="ECO:0000256" key="4">
    <source>
        <dbReference type="ARBA" id="ARBA00023163"/>
    </source>
</evidence>
<accession>A0A1G7CYH1</accession>
<evidence type="ECO:0000259" key="6">
    <source>
        <dbReference type="Pfam" id="PF22029"/>
    </source>
</evidence>
<proteinExistence type="inferred from homology"/>
<dbReference type="EMBL" id="FNAY01000001">
    <property type="protein sequence ID" value="SDE44283.1"/>
    <property type="molecule type" value="Genomic_DNA"/>
</dbReference>
<evidence type="ECO:0000256" key="1">
    <source>
        <dbReference type="ARBA" id="ARBA00010641"/>
    </source>
</evidence>
<comment type="similarity">
    <text evidence="1">Belongs to the sigma-70 factor family. ECF subfamily.</text>
</comment>
<dbReference type="PANTHER" id="PTHR43133">
    <property type="entry name" value="RNA POLYMERASE ECF-TYPE SIGMA FACTO"/>
    <property type="match status" value="1"/>
</dbReference>
<dbReference type="SUPFAM" id="SSF88659">
    <property type="entry name" value="Sigma3 and sigma4 domains of RNA polymerase sigma factors"/>
    <property type="match status" value="1"/>
</dbReference>
<evidence type="ECO:0000259" key="5">
    <source>
        <dbReference type="Pfam" id="PF08281"/>
    </source>
</evidence>
<dbReference type="InterPro" id="IPR013324">
    <property type="entry name" value="RNA_pol_sigma_r3/r4-like"/>
</dbReference>
<protein>
    <submittedName>
        <fullName evidence="7">RNA polymerase sigma-70 factor, ECF subfamily</fullName>
    </submittedName>
</protein>
<feature type="domain" description="RNA polymerase sigma factor 70 region 4 type 2" evidence="5">
    <location>
        <begin position="109"/>
        <end position="158"/>
    </location>
</feature>
<dbReference type="Gene3D" id="1.10.1740.10">
    <property type="match status" value="1"/>
</dbReference>
<dbReference type="InterPro" id="IPR013249">
    <property type="entry name" value="RNA_pol_sigma70_r4_t2"/>
</dbReference>
<evidence type="ECO:0000256" key="2">
    <source>
        <dbReference type="ARBA" id="ARBA00023015"/>
    </source>
</evidence>
<dbReference type="OrthoDB" id="9803470at2"/>
<dbReference type="RefSeq" id="WP_074552601.1">
    <property type="nucleotide sequence ID" value="NZ_CP119563.1"/>
</dbReference>
<sequence length="191" mass="21453">MTDESPSRVAPRAAPRIGEHIVALRRFALSLTRDPDRADDLVQDTMLRAVLHFDRFQPGTNLRAWLFTIERNIHYSNRHRALRETAVMRQLSATGAVALPAHDGVLALEEVLDAFRQLSAPHRRVLLLVGALGYTHRETAETIRMSPEAVRARITRARGLLRKRLGLAGSETPMPHPDFHALAVRPERAPC</sequence>
<dbReference type="Pfam" id="PF22029">
    <property type="entry name" value="PhyR_sigma2"/>
    <property type="match status" value="1"/>
</dbReference>
<organism evidence="7 8">
    <name type="scientific">Rhodobacter capsulatus</name>
    <name type="common">Rhodopseudomonas capsulata</name>
    <dbReference type="NCBI Taxonomy" id="1061"/>
    <lineage>
        <taxon>Bacteria</taxon>
        <taxon>Pseudomonadati</taxon>
        <taxon>Pseudomonadota</taxon>
        <taxon>Alphaproteobacteria</taxon>
        <taxon>Rhodobacterales</taxon>
        <taxon>Rhodobacter group</taxon>
        <taxon>Rhodobacter</taxon>
    </lineage>
</organism>
<dbReference type="InterPro" id="IPR039425">
    <property type="entry name" value="RNA_pol_sigma-70-like"/>
</dbReference>
<dbReference type="SUPFAM" id="SSF88946">
    <property type="entry name" value="Sigma2 domain of RNA polymerase sigma factors"/>
    <property type="match status" value="1"/>
</dbReference>
<dbReference type="Proteomes" id="UP000183812">
    <property type="component" value="Unassembled WGS sequence"/>
</dbReference>
<keyword evidence="4" id="KW-0804">Transcription</keyword>
<dbReference type="Gene3D" id="1.10.10.10">
    <property type="entry name" value="Winged helix-like DNA-binding domain superfamily/Winged helix DNA-binding domain"/>
    <property type="match status" value="1"/>
</dbReference>
<dbReference type="GO" id="GO:0003677">
    <property type="term" value="F:DNA binding"/>
    <property type="evidence" value="ECO:0007669"/>
    <property type="project" value="InterPro"/>
</dbReference>
<dbReference type="Pfam" id="PF08281">
    <property type="entry name" value="Sigma70_r4_2"/>
    <property type="match status" value="1"/>
</dbReference>
<evidence type="ECO:0000313" key="8">
    <source>
        <dbReference type="Proteomes" id="UP000183812"/>
    </source>
</evidence>
<dbReference type="InterPro" id="IPR053866">
    <property type="entry name" value="PhyR_sigma2"/>
</dbReference>
<dbReference type="AlphaFoldDB" id="A0A1G7CYH1"/>
<keyword evidence="3" id="KW-0731">Sigma factor</keyword>
<keyword evidence="2" id="KW-0805">Transcription regulation</keyword>
<dbReference type="InterPro" id="IPR013325">
    <property type="entry name" value="RNA_pol_sigma_r2"/>
</dbReference>
<feature type="domain" description="PhyR sigma2" evidence="6">
    <location>
        <begin position="17"/>
        <end position="69"/>
    </location>
</feature>
<dbReference type="InterPro" id="IPR036388">
    <property type="entry name" value="WH-like_DNA-bd_sf"/>
</dbReference>
<dbReference type="NCBIfam" id="TIGR02937">
    <property type="entry name" value="sigma70-ECF"/>
    <property type="match status" value="1"/>
</dbReference>
<name>A0A1G7CYH1_RHOCA</name>
<dbReference type="GO" id="GO:0006352">
    <property type="term" value="P:DNA-templated transcription initiation"/>
    <property type="evidence" value="ECO:0007669"/>
    <property type="project" value="InterPro"/>
</dbReference>
<evidence type="ECO:0000256" key="3">
    <source>
        <dbReference type="ARBA" id="ARBA00023082"/>
    </source>
</evidence>
<dbReference type="InterPro" id="IPR014284">
    <property type="entry name" value="RNA_pol_sigma-70_dom"/>
</dbReference>
<reference evidence="7 8" key="1">
    <citation type="submission" date="2016-10" db="EMBL/GenBank/DDBJ databases">
        <authorList>
            <person name="de Groot N.N."/>
        </authorList>
    </citation>
    <scope>NUCLEOTIDE SEQUENCE [LARGE SCALE GENOMIC DNA]</scope>
    <source>
        <strain evidence="8">DSM 938 / 37b4</strain>
    </source>
</reference>
<dbReference type="GO" id="GO:0016987">
    <property type="term" value="F:sigma factor activity"/>
    <property type="evidence" value="ECO:0007669"/>
    <property type="project" value="UniProtKB-KW"/>
</dbReference>
<gene>
    <name evidence="7" type="ORF">SAMN04244550_00419</name>
</gene>
<evidence type="ECO:0000313" key="7">
    <source>
        <dbReference type="EMBL" id="SDE44283.1"/>
    </source>
</evidence>
<dbReference type="PANTHER" id="PTHR43133:SF25">
    <property type="entry name" value="RNA POLYMERASE SIGMA FACTOR RFAY-RELATED"/>
    <property type="match status" value="1"/>
</dbReference>